<evidence type="ECO:0000313" key="3">
    <source>
        <dbReference type="Proteomes" id="UP000185598"/>
    </source>
</evidence>
<sequence>MYHSWLDHWDERRARRGEQWKRPADFVLDADLAFADAAPAEDLDAFCDLAAQALADPDYFPAPVWDERQFQRQDDWLTFPSDITTDVEENNRVWAGITESGSLDHALVIFHHWNASRRNDRIARFFAKRGITVVEIAMPYHFERSRPASHYADFMLSPNLGRTIQSIRQAVCDGRKLILWLKRQGYRKISVLGMSLGAWVAGLTAAHEEAVSKASLFLGAGSLADMVWTGRATRAIRESLEPTIALSDLRRAWAPLDLSHYAGRLARPGLDLQLVLARRDTVVLPTLSQQFLQKLEAAGVRVKHVALNCGHYSLALPPYSLIAGLNLRRFLQAPGP</sequence>
<keyword evidence="3" id="KW-1185">Reference proteome</keyword>
<gene>
    <name evidence="2" type="ORF">BJF91_05135</name>
    <name evidence="1" type="ORF">GGQ71_001507</name>
</gene>
<reference evidence="2 3" key="1">
    <citation type="submission" date="2016-09" db="EMBL/GenBank/DDBJ databases">
        <title>Rhizobium oryziradicis sp. nov., isolated from the root of rice.</title>
        <authorList>
            <person name="Zhao J."/>
            <person name="Zhang X."/>
        </authorList>
    </citation>
    <scope>NUCLEOTIDE SEQUENCE [LARGE SCALE GENOMIC DNA]</scope>
    <source>
        <strain evidence="2 3">14971</strain>
    </source>
</reference>
<dbReference type="NCBIfam" id="NF047337">
    <property type="entry name" value="hydrolase_RcgR"/>
    <property type="match status" value="1"/>
</dbReference>
<evidence type="ECO:0000313" key="4">
    <source>
        <dbReference type="Proteomes" id="UP000544107"/>
    </source>
</evidence>
<dbReference type="Proteomes" id="UP000544107">
    <property type="component" value="Unassembled WGS sequence"/>
</dbReference>
<name>A0A1Q8ZZK8_9HYPH</name>
<dbReference type="RefSeq" id="WP_075616934.1">
    <property type="nucleotide sequence ID" value="NZ_JACIED010000002.1"/>
</dbReference>
<dbReference type="EMBL" id="MKIN01000027">
    <property type="protein sequence ID" value="OLP47754.1"/>
    <property type="molecule type" value="Genomic_DNA"/>
</dbReference>
<proteinExistence type="predicted"/>
<dbReference type="AlphaFoldDB" id="A0A1Q8ZZK8"/>
<dbReference type="OrthoDB" id="105300at2"/>
<organism evidence="2 3">
    <name type="scientific">Allorhizobium taibaishanense</name>
    <dbReference type="NCBI Taxonomy" id="887144"/>
    <lineage>
        <taxon>Bacteria</taxon>
        <taxon>Pseudomonadati</taxon>
        <taxon>Pseudomonadota</taxon>
        <taxon>Alphaproteobacteria</taxon>
        <taxon>Hyphomicrobiales</taxon>
        <taxon>Rhizobiaceae</taxon>
        <taxon>Rhizobium/Agrobacterium group</taxon>
        <taxon>Allorhizobium</taxon>
    </lineage>
</organism>
<dbReference type="STRING" id="887144.BJF91_05135"/>
<reference evidence="1 4" key="2">
    <citation type="submission" date="2020-08" db="EMBL/GenBank/DDBJ databases">
        <title>Genomic Encyclopedia of Type Strains, Phase IV (KMG-IV): sequencing the most valuable type-strain genomes for metagenomic binning, comparative biology and taxonomic classification.</title>
        <authorList>
            <person name="Goeker M."/>
        </authorList>
    </citation>
    <scope>NUCLEOTIDE SEQUENCE [LARGE SCALE GENOMIC DNA]</scope>
    <source>
        <strain evidence="1 4">DSM 100021</strain>
    </source>
</reference>
<dbReference type="EMBL" id="JACIED010000002">
    <property type="protein sequence ID" value="MBB4007244.1"/>
    <property type="molecule type" value="Genomic_DNA"/>
</dbReference>
<dbReference type="Gene3D" id="3.40.50.1820">
    <property type="entry name" value="alpha/beta hydrolase"/>
    <property type="match status" value="1"/>
</dbReference>
<dbReference type="Proteomes" id="UP000185598">
    <property type="component" value="Unassembled WGS sequence"/>
</dbReference>
<dbReference type="GO" id="GO:0016787">
    <property type="term" value="F:hydrolase activity"/>
    <property type="evidence" value="ECO:0007669"/>
    <property type="project" value="UniProtKB-KW"/>
</dbReference>
<accession>A0A1Q8ZZK8</accession>
<dbReference type="InterPro" id="IPR029058">
    <property type="entry name" value="AB_hydrolase_fold"/>
</dbReference>
<dbReference type="InterPro" id="IPR058111">
    <property type="entry name" value="RcgR-like"/>
</dbReference>
<keyword evidence="2" id="KW-0378">Hydrolase</keyword>
<comment type="caution">
    <text evidence="2">The sequence shown here is derived from an EMBL/GenBank/DDBJ whole genome shotgun (WGS) entry which is preliminary data.</text>
</comment>
<evidence type="ECO:0000313" key="2">
    <source>
        <dbReference type="EMBL" id="OLP47754.1"/>
    </source>
</evidence>
<evidence type="ECO:0000313" key="1">
    <source>
        <dbReference type="EMBL" id="MBB4007244.1"/>
    </source>
</evidence>
<protein>
    <submittedName>
        <fullName evidence="1 2">Dienelactone hydrolase</fullName>
    </submittedName>
</protein>
<dbReference type="SUPFAM" id="SSF53474">
    <property type="entry name" value="alpha/beta-Hydrolases"/>
    <property type="match status" value="1"/>
</dbReference>